<feature type="region of interest" description="Disordered" evidence="1">
    <location>
        <begin position="26"/>
        <end position="162"/>
    </location>
</feature>
<name>A0A6A6SPU0_9PLEO</name>
<protein>
    <submittedName>
        <fullName evidence="2">Uncharacterized protein</fullName>
    </submittedName>
</protein>
<evidence type="ECO:0000313" key="3">
    <source>
        <dbReference type="Proteomes" id="UP000799324"/>
    </source>
</evidence>
<sequence>MPPGGLYPIPRHHQYGMARLNRPVYNTNDFADEAHTAKPQPSEVPKVDSERDKTEGDASKTTNTKEGKKTKKHRDSNGRRERSSQGTAAAAILQELGADATPAYGVNPNIKAKRSKEKNVEKTGEGTPQTSAKKRKRESGSKGISPLKANPNHQGNGSFVIGPDMLKGIEAIMSGMGAIFDNDAQEPEKKKSKKKTKSDSKHGNAQMPTVPRAETAQSSQTSNAEKTHRKSSGATSHIPKTPKSEKQRKASEVVPPKESQSSVRSEASPVKHTPVPLPPPSQVKHTPVPLPPPSSLSSFSANRAASQRKVKKAINTPEIMVPETPPSKATTSTPHAFKSAIPFPSSRIAEAAKSTPRTARKERLTHELNSSNPSVNHDAPTSAPPSTKKADEILRECGILSQKSPSRSRKITAPLNDEPKPRPRGRASSQSSSSSRSSSISIPDLFNRMNNSTSRSRVDVDPFVIAKPQKKQPRETHDETAINVFEGRYLAAQNAVNFSNEQEYLNQYLDWQVNNASEYPFPCLGQLSGCNSNKERILRLSKDENVNILKALGITDGDNEVLKDAADRSVKAEEFLKMAIRARIPVPLGRLEGTWILYCPKYGERHFDRYGFGKRKFTMSPISGFKDKTQYTGLLDIPPRSGLFSIRMFAVPPHASFRSTIITTAEEGYQMDVIFLGNGYLHLKVDLNLLLRGKPTEMVGGKKVFMEFLGVHEKAVEWVEKKDEMD</sequence>
<organism evidence="2 3">
    <name type="scientific">Lophiostoma macrostomum CBS 122681</name>
    <dbReference type="NCBI Taxonomy" id="1314788"/>
    <lineage>
        <taxon>Eukaryota</taxon>
        <taxon>Fungi</taxon>
        <taxon>Dikarya</taxon>
        <taxon>Ascomycota</taxon>
        <taxon>Pezizomycotina</taxon>
        <taxon>Dothideomycetes</taxon>
        <taxon>Pleosporomycetidae</taxon>
        <taxon>Pleosporales</taxon>
        <taxon>Lophiostomataceae</taxon>
        <taxon>Lophiostoma</taxon>
    </lineage>
</organism>
<dbReference type="AlphaFoldDB" id="A0A6A6SPU0"/>
<reference evidence="2" key="1">
    <citation type="journal article" date="2020" name="Stud. Mycol.">
        <title>101 Dothideomycetes genomes: a test case for predicting lifestyles and emergence of pathogens.</title>
        <authorList>
            <person name="Haridas S."/>
            <person name="Albert R."/>
            <person name="Binder M."/>
            <person name="Bloem J."/>
            <person name="Labutti K."/>
            <person name="Salamov A."/>
            <person name="Andreopoulos B."/>
            <person name="Baker S."/>
            <person name="Barry K."/>
            <person name="Bills G."/>
            <person name="Bluhm B."/>
            <person name="Cannon C."/>
            <person name="Castanera R."/>
            <person name="Culley D."/>
            <person name="Daum C."/>
            <person name="Ezra D."/>
            <person name="Gonzalez J."/>
            <person name="Henrissat B."/>
            <person name="Kuo A."/>
            <person name="Liang C."/>
            <person name="Lipzen A."/>
            <person name="Lutzoni F."/>
            <person name="Magnuson J."/>
            <person name="Mondo S."/>
            <person name="Nolan M."/>
            <person name="Ohm R."/>
            <person name="Pangilinan J."/>
            <person name="Park H.-J."/>
            <person name="Ramirez L."/>
            <person name="Alfaro M."/>
            <person name="Sun H."/>
            <person name="Tritt A."/>
            <person name="Yoshinaga Y."/>
            <person name="Zwiers L.-H."/>
            <person name="Turgeon B."/>
            <person name="Goodwin S."/>
            <person name="Spatafora J."/>
            <person name="Crous P."/>
            <person name="Grigoriev I."/>
        </authorList>
    </citation>
    <scope>NUCLEOTIDE SEQUENCE</scope>
    <source>
        <strain evidence="2">CBS 122681</strain>
    </source>
</reference>
<feature type="compositionally biased region" description="Polar residues" evidence="1">
    <location>
        <begin position="215"/>
        <end position="224"/>
    </location>
</feature>
<dbReference type="EMBL" id="MU004512">
    <property type="protein sequence ID" value="KAF2648987.1"/>
    <property type="molecule type" value="Genomic_DNA"/>
</dbReference>
<keyword evidence="3" id="KW-1185">Reference proteome</keyword>
<feature type="compositionally biased region" description="Basic and acidic residues" evidence="1">
    <location>
        <begin position="45"/>
        <end position="67"/>
    </location>
</feature>
<dbReference type="Proteomes" id="UP000799324">
    <property type="component" value="Unassembled WGS sequence"/>
</dbReference>
<feature type="compositionally biased region" description="Basic and acidic residues" evidence="1">
    <location>
        <begin position="242"/>
        <end position="251"/>
    </location>
</feature>
<evidence type="ECO:0000256" key="1">
    <source>
        <dbReference type="SAM" id="MobiDB-lite"/>
    </source>
</evidence>
<feature type="region of interest" description="Disordered" evidence="1">
    <location>
        <begin position="180"/>
        <end position="456"/>
    </location>
</feature>
<dbReference type="OrthoDB" id="3685818at2759"/>
<proteinExistence type="predicted"/>
<gene>
    <name evidence="2" type="ORF">K491DRAFT_735832</name>
</gene>
<evidence type="ECO:0000313" key="2">
    <source>
        <dbReference type="EMBL" id="KAF2648987.1"/>
    </source>
</evidence>
<accession>A0A6A6SPU0</accession>
<feature type="compositionally biased region" description="Low complexity" evidence="1">
    <location>
        <begin position="428"/>
        <end position="441"/>
    </location>
</feature>